<keyword evidence="3 4" id="KW-0408">Iron</keyword>
<name>A0A4V3AQE1_9RHOB</name>
<dbReference type="SUPFAM" id="SSF46626">
    <property type="entry name" value="Cytochrome c"/>
    <property type="match status" value="1"/>
</dbReference>
<keyword evidence="2 4" id="KW-0479">Metal-binding</keyword>
<dbReference type="Proteomes" id="UP000295301">
    <property type="component" value="Unassembled WGS sequence"/>
</dbReference>
<dbReference type="RefSeq" id="WP_133361306.1">
    <property type="nucleotide sequence ID" value="NZ_SMUV01000073.1"/>
</dbReference>
<feature type="domain" description="Cytochrome c" evidence="6">
    <location>
        <begin position="44"/>
        <end position="155"/>
    </location>
</feature>
<dbReference type="GO" id="GO:0020037">
    <property type="term" value="F:heme binding"/>
    <property type="evidence" value="ECO:0007669"/>
    <property type="project" value="InterPro"/>
</dbReference>
<evidence type="ECO:0000313" key="7">
    <source>
        <dbReference type="EMBL" id="TDK42177.1"/>
    </source>
</evidence>
<dbReference type="GO" id="GO:0046872">
    <property type="term" value="F:metal ion binding"/>
    <property type="evidence" value="ECO:0007669"/>
    <property type="project" value="UniProtKB-KW"/>
</dbReference>
<reference evidence="7 8" key="1">
    <citation type="submission" date="2019-03" db="EMBL/GenBank/DDBJ databases">
        <title>Ruegeria lutea sp. nov., a novel strain, isolated from marine sediment, the Masan Bay, South Korea.</title>
        <authorList>
            <person name="Kim J."/>
            <person name="Kim D.-Y."/>
            <person name="Lee S.-S."/>
        </authorList>
    </citation>
    <scope>NUCLEOTIDE SEQUENCE [LARGE SCALE GENOMIC DNA]</scope>
    <source>
        <strain evidence="7 8">318-1</strain>
    </source>
</reference>
<evidence type="ECO:0000256" key="3">
    <source>
        <dbReference type="ARBA" id="ARBA00023004"/>
    </source>
</evidence>
<evidence type="ECO:0000256" key="1">
    <source>
        <dbReference type="ARBA" id="ARBA00022617"/>
    </source>
</evidence>
<dbReference type="InterPro" id="IPR036909">
    <property type="entry name" value="Cyt_c-like_dom_sf"/>
</dbReference>
<evidence type="ECO:0000256" key="2">
    <source>
        <dbReference type="ARBA" id="ARBA00022723"/>
    </source>
</evidence>
<proteinExistence type="predicted"/>
<dbReference type="AlphaFoldDB" id="A0A4V3AQE1"/>
<dbReference type="Pfam" id="PF00034">
    <property type="entry name" value="Cytochrom_C"/>
    <property type="match status" value="1"/>
</dbReference>
<dbReference type="EMBL" id="SMUV01000073">
    <property type="protein sequence ID" value="TDK42177.1"/>
    <property type="molecule type" value="Genomic_DNA"/>
</dbReference>
<keyword evidence="5" id="KW-0732">Signal</keyword>
<evidence type="ECO:0000259" key="6">
    <source>
        <dbReference type="PROSITE" id="PS51007"/>
    </source>
</evidence>
<dbReference type="InterPro" id="IPR030999">
    <property type="entry name" value="Thiosulf_SoxX"/>
</dbReference>
<dbReference type="NCBIfam" id="TIGR04485">
    <property type="entry name" value="thiosulf_SoxX"/>
    <property type="match status" value="1"/>
</dbReference>
<organism evidence="7 8">
    <name type="scientific">Antarcticimicrobium luteum</name>
    <dbReference type="NCBI Taxonomy" id="2547397"/>
    <lineage>
        <taxon>Bacteria</taxon>
        <taxon>Pseudomonadati</taxon>
        <taxon>Pseudomonadota</taxon>
        <taxon>Alphaproteobacteria</taxon>
        <taxon>Rhodobacterales</taxon>
        <taxon>Paracoccaceae</taxon>
        <taxon>Antarcticimicrobium</taxon>
    </lineage>
</organism>
<sequence length="157" mass="16212">MKLTSVTLAAALIGSAAFAAEVGPKEVKFNDDSAIEMSLTGVAGDAANGAVIMATRSKGNCVACHQITALSAPFQGNVGPSLDGASDRWSAGELRGLVVNAKMMFEGSVMPAFYRVDGFTRPGDGYTGKAGTEPLPPILTAQEIEDVVAFLTTLKDE</sequence>
<keyword evidence="1 4" id="KW-0349">Heme</keyword>
<keyword evidence="8" id="KW-1185">Reference proteome</keyword>
<feature type="chain" id="PRO_5020947947" evidence="5">
    <location>
        <begin position="20"/>
        <end position="157"/>
    </location>
</feature>
<accession>A0A4V3AQE1</accession>
<protein>
    <submittedName>
        <fullName evidence="7">Sulfur oxidation c-type cytochrome SoxX</fullName>
    </submittedName>
</protein>
<comment type="caution">
    <text evidence="7">The sequence shown here is derived from an EMBL/GenBank/DDBJ whole genome shotgun (WGS) entry which is preliminary data.</text>
</comment>
<gene>
    <name evidence="7" type="primary">soxX</name>
    <name evidence="7" type="ORF">E1832_18715</name>
</gene>
<dbReference type="Gene3D" id="1.10.760.10">
    <property type="entry name" value="Cytochrome c-like domain"/>
    <property type="match status" value="1"/>
</dbReference>
<dbReference type="OrthoDB" id="9793634at2"/>
<dbReference type="InterPro" id="IPR009056">
    <property type="entry name" value="Cyt_c-like_dom"/>
</dbReference>
<dbReference type="GO" id="GO:0009055">
    <property type="term" value="F:electron transfer activity"/>
    <property type="evidence" value="ECO:0007669"/>
    <property type="project" value="InterPro"/>
</dbReference>
<dbReference type="PROSITE" id="PS51007">
    <property type="entry name" value="CYTC"/>
    <property type="match status" value="1"/>
</dbReference>
<evidence type="ECO:0000256" key="5">
    <source>
        <dbReference type="SAM" id="SignalP"/>
    </source>
</evidence>
<evidence type="ECO:0000313" key="8">
    <source>
        <dbReference type="Proteomes" id="UP000295301"/>
    </source>
</evidence>
<feature type="signal peptide" evidence="5">
    <location>
        <begin position="1"/>
        <end position="19"/>
    </location>
</feature>
<evidence type="ECO:0000256" key="4">
    <source>
        <dbReference type="PROSITE-ProRule" id="PRU00433"/>
    </source>
</evidence>